<gene>
    <name evidence="2" type="ORF">POPTR_006G136800</name>
</gene>
<keyword evidence="3" id="KW-1185">Reference proteome</keyword>
<dbReference type="InParanoid" id="A0A2K2A207"/>
<feature type="transmembrane region" description="Helical" evidence="1">
    <location>
        <begin position="28"/>
        <end position="47"/>
    </location>
</feature>
<proteinExistence type="predicted"/>
<dbReference type="EMBL" id="CM009295">
    <property type="protein sequence ID" value="PNT31548.1"/>
    <property type="molecule type" value="Genomic_DNA"/>
</dbReference>
<evidence type="ECO:0000256" key="1">
    <source>
        <dbReference type="SAM" id="Phobius"/>
    </source>
</evidence>
<accession>A0A2K2A207</accession>
<reference evidence="2 3" key="1">
    <citation type="journal article" date="2006" name="Science">
        <title>The genome of black cottonwood, Populus trichocarpa (Torr. &amp; Gray).</title>
        <authorList>
            <person name="Tuskan G.A."/>
            <person name="Difazio S."/>
            <person name="Jansson S."/>
            <person name="Bohlmann J."/>
            <person name="Grigoriev I."/>
            <person name="Hellsten U."/>
            <person name="Putnam N."/>
            <person name="Ralph S."/>
            <person name="Rombauts S."/>
            <person name="Salamov A."/>
            <person name="Schein J."/>
            <person name="Sterck L."/>
            <person name="Aerts A."/>
            <person name="Bhalerao R.R."/>
            <person name="Bhalerao R.P."/>
            <person name="Blaudez D."/>
            <person name="Boerjan W."/>
            <person name="Brun A."/>
            <person name="Brunner A."/>
            <person name="Busov V."/>
            <person name="Campbell M."/>
            <person name="Carlson J."/>
            <person name="Chalot M."/>
            <person name="Chapman J."/>
            <person name="Chen G.L."/>
            <person name="Cooper D."/>
            <person name="Coutinho P.M."/>
            <person name="Couturier J."/>
            <person name="Covert S."/>
            <person name="Cronk Q."/>
            <person name="Cunningham R."/>
            <person name="Davis J."/>
            <person name="Degroeve S."/>
            <person name="Dejardin A."/>
            <person name="Depamphilis C."/>
            <person name="Detter J."/>
            <person name="Dirks B."/>
            <person name="Dubchak I."/>
            <person name="Duplessis S."/>
            <person name="Ehlting J."/>
            <person name="Ellis B."/>
            <person name="Gendler K."/>
            <person name="Goodstein D."/>
            <person name="Gribskov M."/>
            <person name="Grimwood J."/>
            <person name="Groover A."/>
            <person name="Gunter L."/>
            <person name="Hamberger B."/>
            <person name="Heinze B."/>
            <person name="Helariutta Y."/>
            <person name="Henrissat B."/>
            <person name="Holligan D."/>
            <person name="Holt R."/>
            <person name="Huang W."/>
            <person name="Islam-Faridi N."/>
            <person name="Jones S."/>
            <person name="Jones-Rhoades M."/>
            <person name="Jorgensen R."/>
            <person name="Joshi C."/>
            <person name="Kangasjarvi J."/>
            <person name="Karlsson J."/>
            <person name="Kelleher C."/>
            <person name="Kirkpatrick R."/>
            <person name="Kirst M."/>
            <person name="Kohler A."/>
            <person name="Kalluri U."/>
            <person name="Larimer F."/>
            <person name="Leebens-Mack J."/>
            <person name="Leple J.C."/>
            <person name="Locascio P."/>
            <person name="Lou Y."/>
            <person name="Lucas S."/>
            <person name="Martin F."/>
            <person name="Montanini B."/>
            <person name="Napoli C."/>
            <person name="Nelson D.R."/>
            <person name="Nelson C."/>
            <person name="Nieminen K."/>
            <person name="Nilsson O."/>
            <person name="Pereda V."/>
            <person name="Peter G."/>
            <person name="Philippe R."/>
            <person name="Pilate G."/>
            <person name="Poliakov A."/>
            <person name="Razumovskaya J."/>
            <person name="Richardson P."/>
            <person name="Rinaldi C."/>
            <person name="Ritland K."/>
            <person name="Rouze P."/>
            <person name="Ryaboy D."/>
            <person name="Schmutz J."/>
            <person name="Schrader J."/>
            <person name="Segerman B."/>
            <person name="Shin H."/>
            <person name="Siddiqui A."/>
            <person name="Sterky F."/>
            <person name="Terry A."/>
            <person name="Tsai C.J."/>
            <person name="Uberbacher E."/>
            <person name="Unneberg P."/>
            <person name="Vahala J."/>
            <person name="Wall K."/>
            <person name="Wessler S."/>
            <person name="Yang G."/>
            <person name="Yin T."/>
            <person name="Douglas C."/>
            <person name="Marra M."/>
            <person name="Sandberg G."/>
            <person name="Van de Peer Y."/>
            <person name="Rokhsar D."/>
        </authorList>
    </citation>
    <scope>NUCLEOTIDE SEQUENCE [LARGE SCALE GENOMIC DNA]</scope>
    <source>
        <strain evidence="3">cv. Nisqually</strain>
    </source>
</reference>
<name>A0A2K2A207_POPTR</name>
<evidence type="ECO:0000313" key="2">
    <source>
        <dbReference type="EMBL" id="PNT31548.1"/>
    </source>
</evidence>
<protein>
    <submittedName>
        <fullName evidence="2">Uncharacterized protein</fullName>
    </submittedName>
</protein>
<dbReference type="AlphaFoldDB" id="A0A2K2A207"/>
<evidence type="ECO:0000313" key="3">
    <source>
        <dbReference type="Proteomes" id="UP000006729"/>
    </source>
</evidence>
<keyword evidence="1" id="KW-0472">Membrane</keyword>
<organism evidence="2 3">
    <name type="scientific">Populus trichocarpa</name>
    <name type="common">Western balsam poplar</name>
    <name type="synonym">Populus balsamifera subsp. trichocarpa</name>
    <dbReference type="NCBI Taxonomy" id="3694"/>
    <lineage>
        <taxon>Eukaryota</taxon>
        <taxon>Viridiplantae</taxon>
        <taxon>Streptophyta</taxon>
        <taxon>Embryophyta</taxon>
        <taxon>Tracheophyta</taxon>
        <taxon>Spermatophyta</taxon>
        <taxon>Magnoliopsida</taxon>
        <taxon>eudicotyledons</taxon>
        <taxon>Gunneridae</taxon>
        <taxon>Pentapetalae</taxon>
        <taxon>rosids</taxon>
        <taxon>fabids</taxon>
        <taxon>Malpighiales</taxon>
        <taxon>Salicaceae</taxon>
        <taxon>Saliceae</taxon>
        <taxon>Populus</taxon>
    </lineage>
</organism>
<keyword evidence="1" id="KW-0812">Transmembrane</keyword>
<sequence>MHCFLPFEIYRPYAVYSNASCLLCSLFHGQWILGGPPLLLGLVVFIYKQQRAGPYLLFRMLASMSPFPFSTTTFLSSFKRSYHSGTQITNVGASITPYLLLLY</sequence>
<dbReference type="Proteomes" id="UP000006729">
    <property type="component" value="Chromosome 6"/>
</dbReference>
<keyword evidence="1" id="KW-1133">Transmembrane helix</keyword>